<gene>
    <name evidence="1" type="ORF">E2C01_058364</name>
</gene>
<dbReference type="Proteomes" id="UP000324222">
    <property type="component" value="Unassembled WGS sequence"/>
</dbReference>
<proteinExistence type="predicted"/>
<organism evidence="1 2">
    <name type="scientific">Portunus trituberculatus</name>
    <name type="common">Swimming crab</name>
    <name type="synonym">Neptunus trituberculatus</name>
    <dbReference type="NCBI Taxonomy" id="210409"/>
    <lineage>
        <taxon>Eukaryota</taxon>
        <taxon>Metazoa</taxon>
        <taxon>Ecdysozoa</taxon>
        <taxon>Arthropoda</taxon>
        <taxon>Crustacea</taxon>
        <taxon>Multicrustacea</taxon>
        <taxon>Malacostraca</taxon>
        <taxon>Eumalacostraca</taxon>
        <taxon>Eucarida</taxon>
        <taxon>Decapoda</taxon>
        <taxon>Pleocyemata</taxon>
        <taxon>Brachyura</taxon>
        <taxon>Eubrachyura</taxon>
        <taxon>Portunoidea</taxon>
        <taxon>Portunidae</taxon>
        <taxon>Portuninae</taxon>
        <taxon>Portunus</taxon>
    </lineage>
</organism>
<dbReference type="AlphaFoldDB" id="A0A5B7GZN5"/>
<protein>
    <submittedName>
        <fullName evidence="1">Uncharacterized protein</fullName>
    </submittedName>
</protein>
<name>A0A5B7GZN5_PORTR</name>
<accession>A0A5B7GZN5</accession>
<keyword evidence="2" id="KW-1185">Reference proteome</keyword>
<reference evidence="1 2" key="1">
    <citation type="submission" date="2019-05" db="EMBL/GenBank/DDBJ databases">
        <title>Another draft genome of Portunus trituberculatus and its Hox gene families provides insights of decapod evolution.</title>
        <authorList>
            <person name="Jeong J.-H."/>
            <person name="Song I."/>
            <person name="Kim S."/>
            <person name="Choi T."/>
            <person name="Kim D."/>
            <person name="Ryu S."/>
            <person name="Kim W."/>
        </authorList>
    </citation>
    <scope>NUCLEOTIDE SEQUENCE [LARGE SCALE GENOMIC DNA]</scope>
    <source>
        <tissue evidence="1">Muscle</tissue>
    </source>
</reference>
<comment type="caution">
    <text evidence="1">The sequence shown here is derived from an EMBL/GenBank/DDBJ whole genome shotgun (WGS) entry which is preliminary data.</text>
</comment>
<evidence type="ECO:0000313" key="1">
    <source>
        <dbReference type="EMBL" id="MPC64252.1"/>
    </source>
</evidence>
<evidence type="ECO:0000313" key="2">
    <source>
        <dbReference type="Proteomes" id="UP000324222"/>
    </source>
</evidence>
<sequence>MPGCGGEAGRPLGLSYQAQ</sequence>
<dbReference type="EMBL" id="VSRR010021832">
    <property type="protein sequence ID" value="MPC64252.1"/>
    <property type="molecule type" value="Genomic_DNA"/>
</dbReference>